<dbReference type="PANTHER" id="PTHR43537">
    <property type="entry name" value="TRANSCRIPTIONAL REGULATOR, GNTR FAMILY"/>
    <property type="match status" value="1"/>
</dbReference>
<dbReference type="EMBL" id="QTUC01000001">
    <property type="protein sequence ID" value="REF37896.1"/>
    <property type="molecule type" value="Genomic_DNA"/>
</dbReference>
<dbReference type="OrthoDB" id="155424at2"/>
<dbReference type="SMART" id="SM00345">
    <property type="entry name" value="HTH_GNTR"/>
    <property type="match status" value="1"/>
</dbReference>
<dbReference type="InterPro" id="IPR011711">
    <property type="entry name" value="GntR_C"/>
</dbReference>
<gene>
    <name evidence="5" type="ORF">DFJ64_3357</name>
</gene>
<dbReference type="Pfam" id="PF00392">
    <property type="entry name" value="GntR"/>
    <property type="match status" value="1"/>
</dbReference>
<keyword evidence="1" id="KW-0805">Transcription regulation</keyword>
<evidence type="ECO:0000256" key="1">
    <source>
        <dbReference type="ARBA" id="ARBA00023015"/>
    </source>
</evidence>
<dbReference type="Pfam" id="PF07729">
    <property type="entry name" value="FCD"/>
    <property type="match status" value="1"/>
</dbReference>
<name>A0A3D9V9C4_THECX</name>
<dbReference type="GO" id="GO:0003677">
    <property type="term" value="F:DNA binding"/>
    <property type="evidence" value="ECO:0007669"/>
    <property type="project" value="UniProtKB-KW"/>
</dbReference>
<dbReference type="Gene3D" id="1.20.120.530">
    <property type="entry name" value="GntR ligand-binding domain-like"/>
    <property type="match status" value="1"/>
</dbReference>
<evidence type="ECO:0000313" key="5">
    <source>
        <dbReference type="EMBL" id="REF37896.1"/>
    </source>
</evidence>
<dbReference type="InterPro" id="IPR036390">
    <property type="entry name" value="WH_DNA-bd_sf"/>
</dbReference>
<dbReference type="GO" id="GO:0003700">
    <property type="term" value="F:DNA-binding transcription factor activity"/>
    <property type="evidence" value="ECO:0007669"/>
    <property type="project" value="InterPro"/>
</dbReference>
<keyword evidence="2" id="KW-0238">DNA-binding</keyword>
<organism evidence="5 6">
    <name type="scientific">Thermasporomyces composti</name>
    <dbReference type="NCBI Taxonomy" id="696763"/>
    <lineage>
        <taxon>Bacteria</taxon>
        <taxon>Bacillati</taxon>
        <taxon>Actinomycetota</taxon>
        <taxon>Actinomycetes</taxon>
        <taxon>Propionibacteriales</taxon>
        <taxon>Nocardioidaceae</taxon>
        <taxon>Thermasporomyces</taxon>
    </lineage>
</organism>
<sequence length="231" mass="25719">MAASGRQLEARIVDLILERRLTAGEPLPAEPVLSKTLGASRNSIREAVRALHTLGIVELRHGYGTFVGRAPLTAVTPGLLFRTRLAVREDPRALADLVEVRELLELGLIEQVAEHADDQLLRSLDEEVAAMRAGDLPGADRRFHEKLYARITNELATQLIALFWDVYHQVAAELEAPPVDSGQVADSHRRIVDALRAHDAAQARRVLRYHFEDLHERVDRMVEAARARSSA</sequence>
<dbReference type="InterPro" id="IPR008920">
    <property type="entry name" value="TF_FadR/GntR_C"/>
</dbReference>
<dbReference type="Gene3D" id="1.10.10.10">
    <property type="entry name" value="Winged helix-like DNA-binding domain superfamily/Winged helix DNA-binding domain"/>
    <property type="match status" value="1"/>
</dbReference>
<evidence type="ECO:0000259" key="4">
    <source>
        <dbReference type="PROSITE" id="PS50949"/>
    </source>
</evidence>
<dbReference type="InterPro" id="IPR036388">
    <property type="entry name" value="WH-like_DNA-bd_sf"/>
</dbReference>
<protein>
    <submittedName>
        <fullName evidence="5">GntR family transcriptional regulator</fullName>
    </submittedName>
</protein>
<evidence type="ECO:0000313" key="6">
    <source>
        <dbReference type="Proteomes" id="UP000256485"/>
    </source>
</evidence>
<dbReference type="Proteomes" id="UP000256485">
    <property type="component" value="Unassembled WGS sequence"/>
</dbReference>
<evidence type="ECO:0000256" key="3">
    <source>
        <dbReference type="ARBA" id="ARBA00023163"/>
    </source>
</evidence>
<dbReference type="AlphaFoldDB" id="A0A3D9V9C4"/>
<evidence type="ECO:0000256" key="2">
    <source>
        <dbReference type="ARBA" id="ARBA00023125"/>
    </source>
</evidence>
<dbReference type="SUPFAM" id="SSF46785">
    <property type="entry name" value="Winged helix' DNA-binding domain"/>
    <property type="match status" value="1"/>
</dbReference>
<dbReference type="CDD" id="cd07377">
    <property type="entry name" value="WHTH_GntR"/>
    <property type="match status" value="1"/>
</dbReference>
<feature type="domain" description="HTH gntR-type" evidence="4">
    <location>
        <begin position="2"/>
        <end position="70"/>
    </location>
</feature>
<proteinExistence type="predicted"/>
<dbReference type="SUPFAM" id="SSF48008">
    <property type="entry name" value="GntR ligand-binding domain-like"/>
    <property type="match status" value="1"/>
</dbReference>
<dbReference type="RefSeq" id="WP_115851280.1">
    <property type="nucleotide sequence ID" value="NZ_QTUC01000001.1"/>
</dbReference>
<dbReference type="PROSITE" id="PS50949">
    <property type="entry name" value="HTH_GNTR"/>
    <property type="match status" value="1"/>
</dbReference>
<dbReference type="SMART" id="SM00895">
    <property type="entry name" value="FCD"/>
    <property type="match status" value="1"/>
</dbReference>
<reference evidence="5 6" key="1">
    <citation type="submission" date="2018-08" db="EMBL/GenBank/DDBJ databases">
        <title>Sequencing the genomes of 1000 actinobacteria strains.</title>
        <authorList>
            <person name="Klenk H.-P."/>
        </authorList>
    </citation>
    <scope>NUCLEOTIDE SEQUENCE [LARGE SCALE GENOMIC DNA]</scope>
    <source>
        <strain evidence="5 6">DSM 22891</strain>
    </source>
</reference>
<keyword evidence="6" id="KW-1185">Reference proteome</keyword>
<keyword evidence="3" id="KW-0804">Transcription</keyword>
<dbReference type="PANTHER" id="PTHR43537:SF5">
    <property type="entry name" value="UXU OPERON TRANSCRIPTIONAL REGULATOR"/>
    <property type="match status" value="1"/>
</dbReference>
<accession>A0A3D9V9C4</accession>
<dbReference type="InterPro" id="IPR000524">
    <property type="entry name" value="Tscrpt_reg_HTH_GntR"/>
</dbReference>
<comment type="caution">
    <text evidence="5">The sequence shown here is derived from an EMBL/GenBank/DDBJ whole genome shotgun (WGS) entry which is preliminary data.</text>
</comment>
<dbReference type="PRINTS" id="PR00035">
    <property type="entry name" value="HTHGNTR"/>
</dbReference>